<dbReference type="GO" id="GO:0005737">
    <property type="term" value="C:cytoplasm"/>
    <property type="evidence" value="ECO:0007669"/>
    <property type="project" value="TreeGrafter"/>
</dbReference>
<feature type="active site" description="Proton acceptor" evidence="1">
    <location>
        <position position="92"/>
    </location>
</feature>
<keyword evidence="4" id="KW-0808">Transferase</keyword>
<keyword evidence="4" id="KW-0418">Kinase</keyword>
<dbReference type="EC" id="2.7.1.113" evidence="4"/>
<dbReference type="Gene3D" id="3.40.50.300">
    <property type="entry name" value="P-loop containing nucleotide triphosphate hydrolases"/>
    <property type="match status" value="1"/>
</dbReference>
<proteinExistence type="predicted"/>
<sequence length="224" mass="26884">MVIAISGMIGSGKSTLSKNLCKEYKNSLMVEEFANDDKVFNTFLKWIYEHEPNIDIAFQSYIIESLSDSFKKHQKHFLEIYKSHNLGYMFLDRFNVEHYIFAIVTLEKKHKKYLKAFDALFHHIINIEDNPDLAIFLDANFDEIRKRIFSRGREVEINNFNQNEAYFKRLHQLYKELFIKLCTYYKIPYYIIDTNSKNDQSVLYESKKIIDKFDFSNSHRYTKD</sequence>
<accession>A0A449AIH9</accession>
<dbReference type="InterPro" id="IPR050566">
    <property type="entry name" value="Deoxyribonucleoside_kinase"/>
</dbReference>
<protein>
    <submittedName>
        <fullName evidence="4">Deoxyguanosine kinase</fullName>
        <ecNumber evidence="4">2.7.1.113</ecNumber>
    </submittedName>
</protein>
<dbReference type="GO" id="GO:0005524">
    <property type="term" value="F:ATP binding"/>
    <property type="evidence" value="ECO:0007669"/>
    <property type="project" value="UniProtKB-KW"/>
</dbReference>
<dbReference type="GO" id="GO:0004138">
    <property type="term" value="F:deoxyguanosine kinase activity"/>
    <property type="evidence" value="ECO:0007669"/>
    <property type="project" value="UniProtKB-EC"/>
</dbReference>
<dbReference type="InterPro" id="IPR027417">
    <property type="entry name" value="P-loop_NTPase"/>
</dbReference>
<dbReference type="SUPFAM" id="SSF52540">
    <property type="entry name" value="P-loop containing nucleoside triphosphate hydrolases"/>
    <property type="match status" value="1"/>
</dbReference>
<evidence type="ECO:0000259" key="3">
    <source>
        <dbReference type="Pfam" id="PF01712"/>
    </source>
</evidence>
<dbReference type="InterPro" id="IPR002624">
    <property type="entry name" value="DCK/DGK"/>
</dbReference>
<evidence type="ECO:0000256" key="2">
    <source>
        <dbReference type="PIRSR" id="PIRSR000705-3"/>
    </source>
</evidence>
<reference evidence="4 5" key="1">
    <citation type="submission" date="2019-01" db="EMBL/GenBank/DDBJ databases">
        <authorList>
            <consortium name="Pathogen Informatics"/>
        </authorList>
    </citation>
    <scope>NUCLEOTIDE SEQUENCE [LARGE SCALE GENOMIC DNA]</scope>
    <source>
        <strain evidence="4 5">NCTC10142</strain>
        <plasmid evidence="5">13</plasmid>
    </source>
</reference>
<dbReference type="RefSeq" id="WP_129720622.1">
    <property type="nucleotide sequence ID" value="NZ_CP141038.1"/>
</dbReference>
<dbReference type="PANTHER" id="PTHR10513">
    <property type="entry name" value="DEOXYNUCLEOSIDE KINASE"/>
    <property type="match status" value="1"/>
</dbReference>
<keyword evidence="2" id="KW-0547">Nucleotide-binding</keyword>
<evidence type="ECO:0000256" key="1">
    <source>
        <dbReference type="PIRSR" id="PIRSR000705-1"/>
    </source>
</evidence>
<dbReference type="AlphaFoldDB" id="A0A449AIH9"/>
<keyword evidence="4" id="KW-0614">Plasmid</keyword>
<keyword evidence="2" id="KW-0067">ATP-binding</keyword>
<dbReference type="EMBL" id="LR214986">
    <property type="protein sequence ID" value="VEU64746.1"/>
    <property type="molecule type" value="Genomic_DNA"/>
</dbReference>
<evidence type="ECO:0000313" key="4">
    <source>
        <dbReference type="EMBL" id="VEU64746.1"/>
    </source>
</evidence>
<organism evidence="4 5">
    <name type="scientific">Mycoplasmopsis cynos</name>
    <dbReference type="NCBI Taxonomy" id="171284"/>
    <lineage>
        <taxon>Bacteria</taxon>
        <taxon>Bacillati</taxon>
        <taxon>Mycoplasmatota</taxon>
        <taxon>Mycoplasmoidales</taxon>
        <taxon>Metamycoplasmataceae</taxon>
        <taxon>Mycoplasmopsis</taxon>
    </lineage>
</organism>
<dbReference type="InterPro" id="IPR031314">
    <property type="entry name" value="DNK_dom"/>
</dbReference>
<feature type="binding site" evidence="2">
    <location>
        <begin position="7"/>
        <end position="15"/>
    </location>
    <ligand>
        <name>ATP</name>
        <dbReference type="ChEBI" id="CHEBI:30616"/>
    </ligand>
</feature>
<dbReference type="Pfam" id="PF01712">
    <property type="entry name" value="dNK"/>
    <property type="match status" value="1"/>
</dbReference>
<name>A0A449AIH9_9BACT</name>
<dbReference type="PIRSF" id="PIRSF000705">
    <property type="entry name" value="DNK"/>
    <property type="match status" value="1"/>
</dbReference>
<evidence type="ECO:0000313" key="5">
    <source>
        <dbReference type="Proteomes" id="UP000289506"/>
    </source>
</evidence>
<dbReference type="PANTHER" id="PTHR10513:SF35">
    <property type="entry name" value="DEOXYADENOSINE KINASE"/>
    <property type="match status" value="1"/>
</dbReference>
<geneLocation type="plasmid" evidence="4 5">
    <name>13</name>
</geneLocation>
<feature type="domain" description="Deoxynucleoside kinase" evidence="3">
    <location>
        <begin position="3"/>
        <end position="199"/>
    </location>
</feature>
<gene>
    <name evidence="4" type="primary">MCYN0418_1</name>
    <name evidence="4" type="ORF">NCTC10142_00506</name>
</gene>
<dbReference type="Proteomes" id="UP000289506">
    <property type="component" value="Plasmid 13"/>
</dbReference>
<feature type="binding site" evidence="2">
    <location>
        <begin position="147"/>
        <end position="151"/>
    </location>
    <ligand>
        <name>ATP</name>
        <dbReference type="ChEBI" id="CHEBI:30616"/>
    </ligand>
</feature>